<gene>
    <name evidence="2" type="ORF">PHYSODRAFT_405131</name>
</gene>
<accession>G4YEA8</accession>
<reference evidence="2 3" key="1">
    <citation type="journal article" date="2006" name="Science">
        <title>Phytophthora genome sequences uncover evolutionary origins and mechanisms of pathogenesis.</title>
        <authorList>
            <person name="Tyler B.M."/>
            <person name="Tripathy S."/>
            <person name="Zhang X."/>
            <person name="Dehal P."/>
            <person name="Jiang R.H."/>
            <person name="Aerts A."/>
            <person name="Arredondo F.D."/>
            <person name="Baxter L."/>
            <person name="Bensasson D."/>
            <person name="Beynon J.L."/>
            <person name="Chapman J."/>
            <person name="Damasceno C.M."/>
            <person name="Dorrance A.E."/>
            <person name="Dou D."/>
            <person name="Dickerman A.W."/>
            <person name="Dubchak I.L."/>
            <person name="Garbelotto M."/>
            <person name="Gijzen M."/>
            <person name="Gordon S.G."/>
            <person name="Govers F."/>
            <person name="Grunwald N.J."/>
            <person name="Huang W."/>
            <person name="Ivors K.L."/>
            <person name="Jones R.W."/>
            <person name="Kamoun S."/>
            <person name="Krampis K."/>
            <person name="Lamour K.H."/>
            <person name="Lee M.K."/>
            <person name="McDonald W.H."/>
            <person name="Medina M."/>
            <person name="Meijer H.J."/>
            <person name="Nordberg E.K."/>
            <person name="Maclean D.J."/>
            <person name="Ospina-Giraldo M.D."/>
            <person name="Morris P.F."/>
            <person name="Phuntumart V."/>
            <person name="Putnam N.H."/>
            <person name="Rash S."/>
            <person name="Rose J.K."/>
            <person name="Sakihama Y."/>
            <person name="Salamov A.A."/>
            <person name="Savidor A."/>
            <person name="Scheuring C.F."/>
            <person name="Smith B.M."/>
            <person name="Sobral B.W."/>
            <person name="Terry A."/>
            <person name="Torto-Alalibo T.A."/>
            <person name="Win J."/>
            <person name="Xu Z."/>
            <person name="Zhang H."/>
            <person name="Grigoriev I.V."/>
            <person name="Rokhsar D.S."/>
            <person name="Boore J.L."/>
        </authorList>
    </citation>
    <scope>NUCLEOTIDE SEQUENCE [LARGE SCALE GENOMIC DNA]</scope>
    <source>
        <strain evidence="2 3">P6497</strain>
    </source>
</reference>
<evidence type="ECO:0000313" key="3">
    <source>
        <dbReference type="Proteomes" id="UP000002640"/>
    </source>
</evidence>
<dbReference type="InParanoid" id="G4YEA8"/>
<dbReference type="AlphaFoldDB" id="G4YEA8"/>
<organism evidence="2 3">
    <name type="scientific">Phytophthora sojae (strain P6497)</name>
    <name type="common">Soybean stem and root rot agent</name>
    <name type="synonym">Phytophthora megasperma f. sp. glycines</name>
    <dbReference type="NCBI Taxonomy" id="1094619"/>
    <lineage>
        <taxon>Eukaryota</taxon>
        <taxon>Sar</taxon>
        <taxon>Stramenopiles</taxon>
        <taxon>Oomycota</taxon>
        <taxon>Peronosporomycetes</taxon>
        <taxon>Peronosporales</taxon>
        <taxon>Peronosporaceae</taxon>
        <taxon>Phytophthora</taxon>
    </lineage>
</organism>
<feature type="non-terminal residue" evidence="2">
    <location>
        <position position="1"/>
    </location>
</feature>
<dbReference type="EMBL" id="JH159151">
    <property type="protein sequence ID" value="EGZ26815.1"/>
    <property type="molecule type" value="Genomic_DNA"/>
</dbReference>
<protein>
    <recommendedName>
        <fullName evidence="1">MULE transposase domain-containing protein</fullName>
    </recommendedName>
</protein>
<proteinExistence type="predicted"/>
<feature type="non-terminal residue" evidence="2">
    <location>
        <position position="253"/>
    </location>
</feature>
<dbReference type="RefSeq" id="XP_009514090.1">
    <property type="nucleotide sequence ID" value="XM_009515795.1"/>
</dbReference>
<sequence length="253" mass="29453">KQDTDGLAYIGSGEDDDPFIVGLTSVAMIDSCVKFATGDGNILFHADATFKLSDNGYPVITCGFTDQRRAYQVGAVFVVSRRTEHECTECFKALVELVRSFRGVSLRCEFTMSDAEDAQFLALQNVPSFTNSTKLMCFFHVLYNVRKRTQHLPIDERKLVMASIMDMHFSRSLVEYEYKRDIRIAEWKEKTQLVVFPDYFEQQWLKGMYWRWQMFHTPEGCATTNNPCENLNGSLKHFLQRRRFDMRRLLLKI</sequence>
<dbReference type="GeneID" id="20651409"/>
<dbReference type="KEGG" id="psoj:PHYSODRAFT_405131"/>
<feature type="domain" description="MULE transposase" evidence="1">
    <location>
        <begin position="45"/>
        <end position="143"/>
    </location>
</feature>
<evidence type="ECO:0000313" key="2">
    <source>
        <dbReference type="EMBL" id="EGZ26815.1"/>
    </source>
</evidence>
<dbReference type="Proteomes" id="UP000002640">
    <property type="component" value="Unassembled WGS sequence"/>
</dbReference>
<dbReference type="InterPro" id="IPR018289">
    <property type="entry name" value="MULE_transposase_dom"/>
</dbReference>
<keyword evidence="3" id="KW-1185">Reference proteome</keyword>
<name>G4YEA8_PHYSP</name>
<dbReference type="Pfam" id="PF10551">
    <property type="entry name" value="MULE"/>
    <property type="match status" value="1"/>
</dbReference>
<evidence type="ECO:0000259" key="1">
    <source>
        <dbReference type="Pfam" id="PF10551"/>
    </source>
</evidence>